<dbReference type="Gene3D" id="3.40.50.150">
    <property type="entry name" value="Vaccinia Virus protein VP39"/>
    <property type="match status" value="1"/>
</dbReference>
<comment type="caution">
    <text evidence="1">The sequence shown here is derived from an EMBL/GenBank/DDBJ whole genome shotgun (WGS) entry which is preliminary data.</text>
</comment>
<dbReference type="EMBL" id="JAVFKD010000003">
    <property type="protein sequence ID" value="KAK5996313.1"/>
    <property type="molecule type" value="Genomic_DNA"/>
</dbReference>
<reference evidence="1 2" key="1">
    <citation type="submission" date="2024-01" db="EMBL/GenBank/DDBJ databases">
        <title>Complete genome of Cladobotryum mycophilum ATHUM6906.</title>
        <authorList>
            <person name="Christinaki A.C."/>
            <person name="Myridakis A.I."/>
            <person name="Kouvelis V.N."/>
        </authorList>
    </citation>
    <scope>NUCLEOTIDE SEQUENCE [LARGE SCALE GENOMIC DNA]</scope>
    <source>
        <strain evidence="1 2">ATHUM6906</strain>
    </source>
</reference>
<evidence type="ECO:0000313" key="1">
    <source>
        <dbReference type="EMBL" id="KAK5996313.1"/>
    </source>
</evidence>
<evidence type="ECO:0000313" key="2">
    <source>
        <dbReference type="Proteomes" id="UP001338125"/>
    </source>
</evidence>
<proteinExistence type="predicted"/>
<dbReference type="Proteomes" id="UP001338125">
    <property type="component" value="Unassembled WGS sequence"/>
</dbReference>
<accession>A0ABR0SVX9</accession>
<dbReference type="SUPFAM" id="SSF53335">
    <property type="entry name" value="S-adenosyl-L-methionine-dependent methyltransferases"/>
    <property type="match status" value="1"/>
</dbReference>
<gene>
    <name evidence="1" type="ORF">PT974_03068</name>
</gene>
<protein>
    <submittedName>
        <fullName evidence="1">N-methyltransferase tcpN</fullName>
    </submittedName>
</protein>
<sequence length="240" mass="26514">MHPKISVNGPQLRVADVGTGTRIWLTDLGKSLPATTQLDGLDISLDAAPPLEYLPSNVTLRKWDVKEPLPKDLTEAYDIVHIRNFTFVLLDSEVAQVVTKLIQLLEPGGLLQWGEAYVASFRIEKMSLRAKMDALGELMELPQLQDARLSPKWAPQLASLFLAAGLEVESDIKDAPPHTAWSTHQCNLMIHEMMASQTGNQNLAKALMGVMPRAASETRDGAYYAFTRHTVIGRKSKKAT</sequence>
<dbReference type="InterPro" id="IPR029063">
    <property type="entry name" value="SAM-dependent_MTases_sf"/>
</dbReference>
<dbReference type="Pfam" id="PF13489">
    <property type="entry name" value="Methyltransf_23"/>
    <property type="match status" value="1"/>
</dbReference>
<keyword evidence="2" id="KW-1185">Reference proteome</keyword>
<organism evidence="1 2">
    <name type="scientific">Cladobotryum mycophilum</name>
    <dbReference type="NCBI Taxonomy" id="491253"/>
    <lineage>
        <taxon>Eukaryota</taxon>
        <taxon>Fungi</taxon>
        <taxon>Dikarya</taxon>
        <taxon>Ascomycota</taxon>
        <taxon>Pezizomycotina</taxon>
        <taxon>Sordariomycetes</taxon>
        <taxon>Hypocreomycetidae</taxon>
        <taxon>Hypocreales</taxon>
        <taxon>Hypocreaceae</taxon>
        <taxon>Cladobotryum</taxon>
    </lineage>
</organism>
<name>A0ABR0SVX9_9HYPO</name>
<dbReference type="CDD" id="cd02440">
    <property type="entry name" value="AdoMet_MTases"/>
    <property type="match status" value="1"/>
</dbReference>